<keyword evidence="1" id="KW-1133">Transmembrane helix</keyword>
<keyword evidence="1" id="KW-0472">Membrane</keyword>
<feature type="transmembrane region" description="Helical" evidence="1">
    <location>
        <begin position="50"/>
        <end position="68"/>
    </location>
</feature>
<evidence type="ECO:0000256" key="1">
    <source>
        <dbReference type="SAM" id="Phobius"/>
    </source>
</evidence>
<keyword evidence="3" id="KW-1185">Reference proteome</keyword>
<protein>
    <submittedName>
        <fullName evidence="2">Uncharacterized protein</fullName>
    </submittedName>
</protein>
<keyword evidence="1" id="KW-0812">Transmembrane</keyword>
<dbReference type="OrthoDB" id="264332at2759"/>
<sequence>MAPIHACVRRGGFFGLSAGLQQLDFSCSSRFLSSRRLLYTCTGHTTMTHAHQWLLLFCVPFMSSLLSAVHYHRGLTAHVALSALLVGGGAQALDGGGSATENISIFVSLFIGGIALGAIIILPIVCLRWQGRPLELHPRERCMWETAPSSSMSTAKFMLINKIQAETLGTTKKVLRTDVL</sequence>
<accession>A0A640KDN9</accession>
<dbReference type="AlphaFoldDB" id="A0A640KDN9"/>
<evidence type="ECO:0000313" key="2">
    <source>
        <dbReference type="EMBL" id="GET85847.1"/>
    </source>
</evidence>
<feature type="transmembrane region" description="Helical" evidence="1">
    <location>
        <begin position="105"/>
        <end position="129"/>
    </location>
</feature>
<dbReference type="Proteomes" id="UP000419144">
    <property type="component" value="Unassembled WGS sequence"/>
</dbReference>
<name>A0A640KDN9_LEITA</name>
<dbReference type="EMBL" id="BLBS01000006">
    <property type="protein sequence ID" value="GET85847.1"/>
    <property type="molecule type" value="Genomic_DNA"/>
</dbReference>
<organism evidence="2 3">
    <name type="scientific">Leishmania tarentolae</name>
    <name type="common">Sauroleishmania tarentolae</name>
    <dbReference type="NCBI Taxonomy" id="5689"/>
    <lineage>
        <taxon>Eukaryota</taxon>
        <taxon>Discoba</taxon>
        <taxon>Euglenozoa</taxon>
        <taxon>Kinetoplastea</taxon>
        <taxon>Metakinetoplastina</taxon>
        <taxon>Trypanosomatida</taxon>
        <taxon>Trypanosomatidae</taxon>
        <taxon>Leishmaniinae</taxon>
        <taxon>Leishmania</taxon>
        <taxon>lizard Leishmania</taxon>
    </lineage>
</organism>
<dbReference type="VEuPathDB" id="TriTrypDB:LtaPh_0512000"/>
<reference evidence="2" key="1">
    <citation type="submission" date="2019-11" db="EMBL/GenBank/DDBJ databases">
        <title>Leishmania tarentolae CDS.</title>
        <authorList>
            <person name="Goto Y."/>
            <person name="Yamagishi J."/>
        </authorList>
    </citation>
    <scope>NUCLEOTIDE SEQUENCE [LARGE SCALE GENOMIC DNA]</scope>
    <source>
        <strain evidence="2">Parrot Tar II</strain>
    </source>
</reference>
<comment type="caution">
    <text evidence="2">The sequence shown here is derived from an EMBL/GenBank/DDBJ whole genome shotgun (WGS) entry which is preliminary data.</text>
</comment>
<proteinExistence type="predicted"/>
<gene>
    <name evidence="2" type="ORF">LtaPh_0512000</name>
</gene>
<evidence type="ECO:0000313" key="3">
    <source>
        <dbReference type="Proteomes" id="UP000419144"/>
    </source>
</evidence>